<feature type="domain" description="TaqI-like C-terminal specificity" evidence="9">
    <location>
        <begin position="746"/>
        <end position="875"/>
    </location>
</feature>
<name>A0A1G2T9B7_9BACT</name>
<keyword evidence="3" id="KW-0808">Transferase</keyword>
<sequence>MNSENHTKEKEAISELVEKYKEVVKNKTDKSYKEEEVKKDFILPLFNILGWKTNDKKEVSAEDHIKNTGRPDYNFKINEITQFYLETKSFNVGLEDEKSAFQAINYSWNKGVTYAILTDFESIKVFNAQRIDKTDLMDRMVFKISCDNYIEDFETLWHLSKHGFQEKTLNAYAEKHGKKEESVSVSTVIKKLNADIQWCRERLTESFEASNENKNIPKDMLDEGVQKLLDRLIFLRVAEDRDVEPNILRNLLREVETSSKGHDPFGVLVSKFREMDKIYDSNLFSEHPFEKWEEYGGALKEVIEKLYGKKGQYEYNFKEMPADILGSVYESYLSYKLTATKQDKSLFSENREKVLVHKDAKKRKEQGIFYTPPFVVDYIVRNALKPVLDKCKSISDLKKIKVLDPSCGSGSFLIKALEAIAEKYDEFGSDNPFIKRTILLENIFGVDLDAQAVEIARLNLLINSLDERGALPLLAGNIKNGNSLISGTDEEMKKQFGKDWKDKRPFNWREEFLEVFKQGGFDVIIGNPPYLKELDNKEVFQEIKKSNFGKYYQGKMDFWYFFLHKSIEILKDGGVMAFITNSYFLKSAGATKLINHLQNEMVLIKAVDFQDIKVFEDVSGRHLIHIWQKVRNRSNTITKYLKLNKNSFDGIIDDSKYIELSYTEVIKNSSISFETNIQTNSKHTILLGSLYDVSQGVVEATGKISKKLLENTKNKECESGDGVFVLSETELQGLNLDQKEKLIIKKYLDTKDIQKYYINFNNEYLIYSDKKEKNKIADGEYTHVKSHLDKMKQFITSSNAPYGLHRPRENKYFENQKLICKGMFLSPEFCFDDEKYYVGFSFSVIIQKDKNYDLKYLLGLLNSKFGENWFNSNGKKRGVGVDIGVAVFRNFPVYKANKEQQKEIVVLVDKMIFFNKELHETPENSDKWDSIKSEIEKTDKKIDQEVYKLYDLTADEIKIIEDKIS</sequence>
<gene>
    <name evidence="10" type="ORF">A2W58_00270</name>
</gene>
<evidence type="ECO:0000256" key="4">
    <source>
        <dbReference type="ARBA" id="ARBA00022691"/>
    </source>
</evidence>
<dbReference type="GO" id="GO:0009007">
    <property type="term" value="F:site-specific DNA-methyltransferase (adenine-specific) activity"/>
    <property type="evidence" value="ECO:0007669"/>
    <property type="project" value="UniProtKB-EC"/>
</dbReference>
<evidence type="ECO:0000259" key="8">
    <source>
        <dbReference type="Pfam" id="PF07669"/>
    </source>
</evidence>
<organism evidence="10 11">
    <name type="scientific">Candidatus Zambryskibacteria bacterium RIFCSPHIGHO2_02_38_10.5</name>
    <dbReference type="NCBI Taxonomy" id="1802742"/>
    <lineage>
        <taxon>Bacteria</taxon>
        <taxon>Candidatus Zambryskiibacteriota</taxon>
    </lineage>
</organism>
<keyword evidence="4" id="KW-0949">S-adenosyl-L-methionine</keyword>
<dbReference type="PANTHER" id="PTHR33841:SF1">
    <property type="entry name" value="DNA METHYLTRANSFERASE A"/>
    <property type="match status" value="1"/>
</dbReference>
<dbReference type="InterPro" id="IPR029063">
    <property type="entry name" value="SAM-dependent_MTases_sf"/>
</dbReference>
<keyword evidence="6" id="KW-0238">DNA-binding</keyword>
<dbReference type="Proteomes" id="UP000179264">
    <property type="component" value="Unassembled WGS sequence"/>
</dbReference>
<dbReference type="PROSITE" id="PS00092">
    <property type="entry name" value="N6_MTASE"/>
    <property type="match status" value="1"/>
</dbReference>
<dbReference type="GO" id="GO:0032259">
    <property type="term" value="P:methylation"/>
    <property type="evidence" value="ECO:0007669"/>
    <property type="project" value="UniProtKB-KW"/>
</dbReference>
<dbReference type="Pfam" id="PF12950">
    <property type="entry name" value="TaqI_C"/>
    <property type="match status" value="1"/>
</dbReference>
<evidence type="ECO:0000259" key="9">
    <source>
        <dbReference type="Pfam" id="PF12950"/>
    </source>
</evidence>
<dbReference type="Gene3D" id="3.40.50.150">
    <property type="entry name" value="Vaccinia Virus protein VP39"/>
    <property type="match status" value="1"/>
</dbReference>
<protein>
    <recommendedName>
        <fullName evidence="1">site-specific DNA-methyltransferase (adenine-specific)</fullName>
        <ecNumber evidence="1">2.1.1.72</ecNumber>
    </recommendedName>
</protein>
<dbReference type="EMBL" id="MHVL01000007">
    <property type="protein sequence ID" value="OHA93864.1"/>
    <property type="molecule type" value="Genomic_DNA"/>
</dbReference>
<accession>A0A1G2T9B7</accession>
<reference evidence="10 11" key="1">
    <citation type="journal article" date="2016" name="Nat. Commun.">
        <title>Thousands of microbial genomes shed light on interconnected biogeochemical processes in an aquifer system.</title>
        <authorList>
            <person name="Anantharaman K."/>
            <person name="Brown C.T."/>
            <person name="Hug L.A."/>
            <person name="Sharon I."/>
            <person name="Castelle C.J."/>
            <person name="Probst A.J."/>
            <person name="Thomas B.C."/>
            <person name="Singh A."/>
            <person name="Wilkins M.J."/>
            <person name="Karaoz U."/>
            <person name="Brodie E.L."/>
            <person name="Williams K.H."/>
            <person name="Hubbard S.S."/>
            <person name="Banfield J.F."/>
        </authorList>
    </citation>
    <scope>NUCLEOTIDE SEQUENCE [LARGE SCALE GENOMIC DNA]</scope>
</reference>
<dbReference type="Pfam" id="PF07669">
    <property type="entry name" value="Eco57I"/>
    <property type="match status" value="1"/>
</dbReference>
<dbReference type="AlphaFoldDB" id="A0A1G2T9B7"/>
<keyword evidence="2" id="KW-0489">Methyltransferase</keyword>
<dbReference type="InterPro" id="IPR002052">
    <property type="entry name" value="DNA_methylase_N6_adenine_CS"/>
</dbReference>
<dbReference type="SUPFAM" id="SSF53335">
    <property type="entry name" value="S-adenosyl-L-methionine-dependent methyltransferases"/>
    <property type="match status" value="1"/>
</dbReference>
<dbReference type="EC" id="2.1.1.72" evidence="1"/>
<evidence type="ECO:0000256" key="1">
    <source>
        <dbReference type="ARBA" id="ARBA00011900"/>
    </source>
</evidence>
<dbReference type="PANTHER" id="PTHR33841">
    <property type="entry name" value="DNA METHYLTRANSFERASE YEEA-RELATED"/>
    <property type="match status" value="1"/>
</dbReference>
<dbReference type="InterPro" id="IPR050953">
    <property type="entry name" value="N4_N6_ade-DNA_methylase"/>
</dbReference>
<dbReference type="InterPro" id="IPR011639">
    <property type="entry name" value="MethylTrfase_TaqI-like_dom"/>
</dbReference>
<comment type="caution">
    <text evidence="10">The sequence shown here is derived from an EMBL/GenBank/DDBJ whole genome shotgun (WGS) entry which is preliminary data.</text>
</comment>
<evidence type="ECO:0000256" key="6">
    <source>
        <dbReference type="ARBA" id="ARBA00023125"/>
    </source>
</evidence>
<proteinExistence type="predicted"/>
<evidence type="ECO:0000313" key="11">
    <source>
        <dbReference type="Proteomes" id="UP000179264"/>
    </source>
</evidence>
<evidence type="ECO:0000256" key="7">
    <source>
        <dbReference type="ARBA" id="ARBA00047942"/>
    </source>
</evidence>
<keyword evidence="5" id="KW-0680">Restriction system</keyword>
<dbReference type="PRINTS" id="PR00507">
    <property type="entry name" value="N12N6MTFRASE"/>
</dbReference>
<dbReference type="GO" id="GO:0003677">
    <property type="term" value="F:DNA binding"/>
    <property type="evidence" value="ECO:0007669"/>
    <property type="project" value="UniProtKB-KW"/>
</dbReference>
<dbReference type="GO" id="GO:0009307">
    <property type="term" value="P:DNA restriction-modification system"/>
    <property type="evidence" value="ECO:0007669"/>
    <property type="project" value="UniProtKB-KW"/>
</dbReference>
<evidence type="ECO:0000256" key="2">
    <source>
        <dbReference type="ARBA" id="ARBA00022603"/>
    </source>
</evidence>
<feature type="domain" description="Type II methyltransferase M.TaqI-like" evidence="8">
    <location>
        <begin position="441"/>
        <end position="615"/>
    </location>
</feature>
<evidence type="ECO:0000256" key="5">
    <source>
        <dbReference type="ARBA" id="ARBA00022747"/>
    </source>
</evidence>
<comment type="catalytic activity">
    <reaction evidence="7">
        <text>a 2'-deoxyadenosine in DNA + S-adenosyl-L-methionine = an N(6)-methyl-2'-deoxyadenosine in DNA + S-adenosyl-L-homocysteine + H(+)</text>
        <dbReference type="Rhea" id="RHEA:15197"/>
        <dbReference type="Rhea" id="RHEA-COMP:12418"/>
        <dbReference type="Rhea" id="RHEA-COMP:12419"/>
        <dbReference type="ChEBI" id="CHEBI:15378"/>
        <dbReference type="ChEBI" id="CHEBI:57856"/>
        <dbReference type="ChEBI" id="CHEBI:59789"/>
        <dbReference type="ChEBI" id="CHEBI:90615"/>
        <dbReference type="ChEBI" id="CHEBI:90616"/>
        <dbReference type="EC" id="2.1.1.72"/>
    </reaction>
</comment>
<dbReference type="InterPro" id="IPR025931">
    <property type="entry name" value="TaqI_C"/>
</dbReference>
<dbReference type="SUPFAM" id="SSF116734">
    <property type="entry name" value="DNA methylase specificity domain"/>
    <property type="match status" value="1"/>
</dbReference>
<evidence type="ECO:0000313" key="10">
    <source>
        <dbReference type="EMBL" id="OHA93864.1"/>
    </source>
</evidence>
<evidence type="ECO:0000256" key="3">
    <source>
        <dbReference type="ARBA" id="ARBA00022679"/>
    </source>
</evidence>